<evidence type="ECO:0000313" key="1">
    <source>
        <dbReference type="EMBL" id="GIX92945.1"/>
    </source>
</evidence>
<proteinExistence type="predicted"/>
<dbReference type="AlphaFoldDB" id="A0AAV4PAB6"/>
<protein>
    <submittedName>
        <fullName evidence="1">Retrovirus-related Pol polyprotein from transposon opus</fullName>
    </submittedName>
</protein>
<evidence type="ECO:0000313" key="2">
    <source>
        <dbReference type="Proteomes" id="UP001054837"/>
    </source>
</evidence>
<sequence length="136" mass="15362">MGRQISFLTDSFLADITQEISLLGVTGRNTVLGGVINTGIQISVVRADLVADILYDREGKIDISSGFRESEITPLRILERKVKDDLHDIVPVTCDFSKRLVIDLLLSSCAHKMLIENVEFHRDDHKWKMPLPEKET</sequence>
<comment type="caution">
    <text evidence="1">The sequence shown here is derived from an EMBL/GenBank/DDBJ whole genome shotgun (WGS) entry which is preliminary data.</text>
</comment>
<name>A0AAV4PAB6_9ARAC</name>
<reference evidence="1 2" key="1">
    <citation type="submission" date="2021-06" db="EMBL/GenBank/DDBJ databases">
        <title>Caerostris darwini draft genome.</title>
        <authorList>
            <person name="Kono N."/>
            <person name="Arakawa K."/>
        </authorList>
    </citation>
    <scope>NUCLEOTIDE SEQUENCE [LARGE SCALE GENOMIC DNA]</scope>
</reference>
<gene>
    <name evidence="1" type="ORF">CDAR_595031</name>
</gene>
<dbReference type="Proteomes" id="UP001054837">
    <property type="component" value="Unassembled WGS sequence"/>
</dbReference>
<dbReference type="EMBL" id="BPLQ01002442">
    <property type="protein sequence ID" value="GIX92945.1"/>
    <property type="molecule type" value="Genomic_DNA"/>
</dbReference>
<organism evidence="1 2">
    <name type="scientific">Caerostris darwini</name>
    <dbReference type="NCBI Taxonomy" id="1538125"/>
    <lineage>
        <taxon>Eukaryota</taxon>
        <taxon>Metazoa</taxon>
        <taxon>Ecdysozoa</taxon>
        <taxon>Arthropoda</taxon>
        <taxon>Chelicerata</taxon>
        <taxon>Arachnida</taxon>
        <taxon>Araneae</taxon>
        <taxon>Araneomorphae</taxon>
        <taxon>Entelegynae</taxon>
        <taxon>Araneoidea</taxon>
        <taxon>Araneidae</taxon>
        <taxon>Caerostris</taxon>
    </lineage>
</organism>
<accession>A0AAV4PAB6</accession>
<keyword evidence="2" id="KW-1185">Reference proteome</keyword>